<organism evidence="5 6">
    <name type="scientific">Tetracentron sinense</name>
    <name type="common">Spur-leaf</name>
    <dbReference type="NCBI Taxonomy" id="13715"/>
    <lineage>
        <taxon>Eukaryota</taxon>
        <taxon>Viridiplantae</taxon>
        <taxon>Streptophyta</taxon>
        <taxon>Embryophyta</taxon>
        <taxon>Tracheophyta</taxon>
        <taxon>Spermatophyta</taxon>
        <taxon>Magnoliopsida</taxon>
        <taxon>Trochodendrales</taxon>
        <taxon>Trochodendraceae</taxon>
        <taxon>Tetracentron</taxon>
    </lineage>
</organism>
<accession>A0A834ZC74</accession>
<evidence type="ECO:0000256" key="2">
    <source>
        <dbReference type="ARBA" id="ARBA00005907"/>
    </source>
</evidence>
<dbReference type="GO" id="GO:0042273">
    <property type="term" value="P:ribosomal large subunit biogenesis"/>
    <property type="evidence" value="ECO:0007669"/>
    <property type="project" value="TreeGrafter"/>
</dbReference>
<comment type="caution">
    <text evidence="5">The sequence shown here is derived from an EMBL/GenBank/DDBJ whole genome shotgun (WGS) entry which is preliminary data.</text>
</comment>
<evidence type="ECO:0000256" key="3">
    <source>
        <dbReference type="ARBA" id="ARBA00023242"/>
    </source>
</evidence>
<evidence type="ECO:0000313" key="5">
    <source>
        <dbReference type="EMBL" id="KAF8404082.1"/>
    </source>
</evidence>
<feature type="region of interest" description="Disordered" evidence="4">
    <location>
        <begin position="1"/>
        <end position="28"/>
    </location>
</feature>
<dbReference type="Pfam" id="PF03715">
    <property type="entry name" value="Noc2"/>
    <property type="match status" value="1"/>
</dbReference>
<dbReference type="GO" id="GO:0005730">
    <property type="term" value="C:nucleolus"/>
    <property type="evidence" value="ECO:0007669"/>
    <property type="project" value="TreeGrafter"/>
</dbReference>
<feature type="compositionally biased region" description="Acidic residues" evidence="4">
    <location>
        <begin position="860"/>
        <end position="871"/>
    </location>
</feature>
<dbReference type="Proteomes" id="UP000655225">
    <property type="component" value="Unassembled WGS sequence"/>
</dbReference>
<dbReference type="InterPro" id="IPR005343">
    <property type="entry name" value="Noc2"/>
</dbReference>
<name>A0A834ZC74_TETSI</name>
<comment type="similarity">
    <text evidence="2">Belongs to the NOC2 family.</text>
</comment>
<dbReference type="OrthoDB" id="10266662at2759"/>
<comment type="subcellular location">
    <subcellularLocation>
        <location evidence="1">Nucleus</location>
    </subcellularLocation>
</comment>
<feature type="compositionally biased region" description="Basic and acidic residues" evidence="4">
    <location>
        <begin position="892"/>
        <end position="915"/>
    </location>
</feature>
<keyword evidence="3" id="KW-0539">Nucleus</keyword>
<dbReference type="PANTHER" id="PTHR12687">
    <property type="entry name" value="NUCLEOLAR COMPLEX 2 AND RAD4-RELATED"/>
    <property type="match status" value="1"/>
</dbReference>
<feature type="compositionally biased region" description="Basic residues" evidence="4">
    <location>
        <begin position="925"/>
        <end position="939"/>
    </location>
</feature>
<dbReference type="GO" id="GO:0030690">
    <property type="term" value="C:Noc1p-Noc2p complex"/>
    <property type="evidence" value="ECO:0007669"/>
    <property type="project" value="TreeGrafter"/>
</dbReference>
<dbReference type="GO" id="GO:0030691">
    <property type="term" value="C:Noc2p-Noc3p complex"/>
    <property type="evidence" value="ECO:0007669"/>
    <property type="project" value="TreeGrafter"/>
</dbReference>
<dbReference type="OMA" id="PGKTKNW"/>
<reference evidence="5 6" key="1">
    <citation type="submission" date="2020-04" db="EMBL/GenBank/DDBJ databases">
        <title>Plant Genome Project.</title>
        <authorList>
            <person name="Zhang R.-G."/>
        </authorList>
    </citation>
    <scope>NUCLEOTIDE SEQUENCE [LARGE SCALE GENOMIC DNA]</scope>
    <source>
        <strain evidence="5">YNK0</strain>
        <tissue evidence="5">Leaf</tissue>
    </source>
</reference>
<evidence type="ECO:0000256" key="1">
    <source>
        <dbReference type="ARBA" id="ARBA00004123"/>
    </source>
</evidence>
<dbReference type="PANTHER" id="PTHR12687:SF4">
    <property type="entry name" value="NUCLEOLAR COMPLEX PROTEIN 2 HOMOLOG"/>
    <property type="match status" value="1"/>
</dbReference>
<protein>
    <recommendedName>
        <fullName evidence="7">Nucleolar complex protein 2 homolog</fullName>
    </recommendedName>
</protein>
<keyword evidence="6" id="KW-1185">Reference proteome</keyword>
<feature type="region of interest" description="Disordered" evidence="4">
    <location>
        <begin position="812"/>
        <end position="939"/>
    </location>
</feature>
<dbReference type="GO" id="GO:0005654">
    <property type="term" value="C:nucleoplasm"/>
    <property type="evidence" value="ECO:0007669"/>
    <property type="project" value="TreeGrafter"/>
</dbReference>
<sequence length="939" mass="106517">MIIDMSSDDEFPEEEGKVNSIIPKTQRKAREHMNQLQRLQEKGDADCEMDDMEVQEDAEIGIDDTEHLASIAEKAQKPSKRVITTAMVDSWCNSISENAKLGRKMDGILRGLLKLPTAGERRDYTKYDEHKRMEELQSLSEVTLHFWGTGGGALPVVSFLFIRDLCIRLGSDCLDECFKGTDGHNSTHSLLCLIPDRAFQEAFRKVYEWKFMNCLELWTGAIVLMDPEFYQFLKDHDKELLEFNDEGIDGDADCEMDDMEVQEDAEIGIDDTEHLASIAEKAQKPSKRVITTAMVDSWCNSISENAKLGAVRSLMRVFRTACHYGDDGEDESSSKFSIMSSSVFNKIMLFVLSKMDGILRGLLKLPTAGGKKETILNMMNTKEWKNYSHLVKSYLGNALHVLNQMTDTEMISFTLRRLRYSAIFLAAFPSLLRKYIKVTLHFWGTGGGALPVVSFLFIRDLCIRLGSDCLDECFKGIYKAYVLSCQFVNATKLQHIQFLGNCVIELYGVDLPTAYQHAFIFIRQLAMILREALNMKTKVSDGHNSTHSLLCLIPDRAFQEAFRKVYEWKFMNCLELWTGAICAYGSEADFRPLAYPLIQIISGVARLVPTARYFPLRLRCARMLNRIAASTGSFIPVSLLLLDMLDMKELNRSPTGGLGKAVDLRPLLKVSKPTLKTRAFQEACVFSVIEEVAEHLAQWSYSVAFFELSFIPAVRLRSFCKSTKIERFRREMRQLIRQIEANSEFTNARRMTISFLPNNPSATSFLEVEKESGASPLSQYVATLCQRAQQRTDSMVESSVLVGAESSVFGNKISETDEENDTRSVEDGSTVFSSSWLPGSNTKSKHPKEEKKRKKKQQEQLEEVAFDEDVVGDLILSSDEDGSMSDTPSAEMEDKTKPVASKQENKKRFKQESKKWKPSTDLSKKKGHFRAKKQKRERK</sequence>
<proteinExistence type="inferred from homology"/>
<gene>
    <name evidence="5" type="ORF">HHK36_008959</name>
</gene>
<evidence type="ECO:0008006" key="7">
    <source>
        <dbReference type="Google" id="ProtNLM"/>
    </source>
</evidence>
<feature type="compositionally biased region" description="Acidic residues" evidence="4">
    <location>
        <begin position="1"/>
        <end position="13"/>
    </location>
</feature>
<feature type="compositionally biased region" description="Polar residues" evidence="4">
    <location>
        <begin position="830"/>
        <end position="842"/>
    </location>
</feature>
<evidence type="ECO:0000256" key="4">
    <source>
        <dbReference type="SAM" id="MobiDB-lite"/>
    </source>
</evidence>
<dbReference type="EMBL" id="JABCRI010000006">
    <property type="protein sequence ID" value="KAF8404082.1"/>
    <property type="molecule type" value="Genomic_DNA"/>
</dbReference>
<evidence type="ECO:0000313" key="6">
    <source>
        <dbReference type="Proteomes" id="UP000655225"/>
    </source>
</evidence>
<dbReference type="AlphaFoldDB" id="A0A834ZC74"/>
<feature type="compositionally biased region" description="Basic residues" evidence="4">
    <location>
        <begin position="843"/>
        <end position="856"/>
    </location>
</feature>